<keyword evidence="3" id="KW-1185">Reference proteome</keyword>
<dbReference type="RefSeq" id="WP_238204855.1">
    <property type="nucleotide sequence ID" value="NZ_BPQE01000020.1"/>
</dbReference>
<dbReference type="EMBL" id="JAUSVP010000001">
    <property type="protein sequence ID" value="MDQ0445844.1"/>
    <property type="molecule type" value="Genomic_DNA"/>
</dbReference>
<keyword evidence="1" id="KW-0732">Signal</keyword>
<accession>A0ABU0HWI5</accession>
<comment type="caution">
    <text evidence="2">The sequence shown here is derived from an EMBL/GenBank/DDBJ whole genome shotgun (WGS) entry which is preliminary data.</text>
</comment>
<gene>
    <name evidence="2" type="ORF">QO012_000322</name>
</gene>
<evidence type="ECO:0000256" key="1">
    <source>
        <dbReference type="SAM" id="SignalP"/>
    </source>
</evidence>
<feature type="signal peptide" evidence="1">
    <location>
        <begin position="1"/>
        <end position="27"/>
    </location>
</feature>
<evidence type="ECO:0000313" key="2">
    <source>
        <dbReference type="EMBL" id="MDQ0445844.1"/>
    </source>
</evidence>
<proteinExistence type="predicted"/>
<feature type="chain" id="PRO_5047178677" description="Transmembrane protein" evidence="1">
    <location>
        <begin position="28"/>
        <end position="135"/>
    </location>
</feature>
<dbReference type="Proteomes" id="UP001231124">
    <property type="component" value="Unassembled WGS sequence"/>
</dbReference>
<sequence length="135" mass="13790">MSRIATLAVGTATSLALIAGSLTTAQAAPLPARSAVQLAGDNAMVDHVRYRGYGYGYGYRRGGGRAAGALAAGAALGLIGGAIAASAAPRYGYYDYGYAPSYGYGYAPSYGYGYAPASSYGYGYGYAPSYYGYGW</sequence>
<reference evidence="2 3" key="1">
    <citation type="submission" date="2023-07" db="EMBL/GenBank/DDBJ databases">
        <title>Genomic Encyclopedia of Type Strains, Phase IV (KMG-IV): sequencing the most valuable type-strain genomes for metagenomic binning, comparative biology and taxonomic classification.</title>
        <authorList>
            <person name="Goeker M."/>
        </authorList>
    </citation>
    <scope>NUCLEOTIDE SEQUENCE [LARGE SCALE GENOMIC DNA]</scope>
    <source>
        <strain evidence="2 3">DSM 19013</strain>
    </source>
</reference>
<evidence type="ECO:0008006" key="4">
    <source>
        <dbReference type="Google" id="ProtNLM"/>
    </source>
</evidence>
<organism evidence="2 3">
    <name type="scientific">Methylobacterium aerolatum</name>
    <dbReference type="NCBI Taxonomy" id="418708"/>
    <lineage>
        <taxon>Bacteria</taxon>
        <taxon>Pseudomonadati</taxon>
        <taxon>Pseudomonadota</taxon>
        <taxon>Alphaproteobacteria</taxon>
        <taxon>Hyphomicrobiales</taxon>
        <taxon>Methylobacteriaceae</taxon>
        <taxon>Methylobacterium</taxon>
    </lineage>
</organism>
<evidence type="ECO:0000313" key="3">
    <source>
        <dbReference type="Proteomes" id="UP001231124"/>
    </source>
</evidence>
<name>A0ABU0HWI5_9HYPH</name>
<protein>
    <recommendedName>
        <fullName evidence="4">Transmembrane protein</fullName>
    </recommendedName>
</protein>